<name>A0A016VH71_9BILA</name>
<accession>A0A016VH71</accession>
<keyword evidence="2" id="KW-1185">Reference proteome</keyword>
<protein>
    <submittedName>
        <fullName evidence="1">Uncharacterized protein</fullName>
    </submittedName>
</protein>
<evidence type="ECO:0000313" key="1">
    <source>
        <dbReference type="EMBL" id="EYC26780.1"/>
    </source>
</evidence>
<proteinExistence type="predicted"/>
<sequence length="76" mass="8906">MYLRRHRYIVMTCLGFYQCRELLWRHTCPWRCKFDASHQNFTKFLRCLDAAKIATSYVSITAVAATPATPYLPGML</sequence>
<dbReference type="EMBL" id="JARK01001346">
    <property type="protein sequence ID" value="EYC26780.1"/>
    <property type="molecule type" value="Genomic_DNA"/>
</dbReference>
<gene>
    <name evidence="1" type="primary">Acey_s0010.g958</name>
    <name evidence="1" type="ORF">Y032_0010g958</name>
</gene>
<dbReference type="AlphaFoldDB" id="A0A016VH71"/>
<dbReference type="Proteomes" id="UP000024635">
    <property type="component" value="Unassembled WGS sequence"/>
</dbReference>
<reference evidence="2" key="1">
    <citation type="journal article" date="2015" name="Nat. Genet.">
        <title>The genome and transcriptome of the zoonotic hookworm Ancylostoma ceylanicum identify infection-specific gene families.</title>
        <authorList>
            <person name="Schwarz E.M."/>
            <person name="Hu Y."/>
            <person name="Antoshechkin I."/>
            <person name="Miller M.M."/>
            <person name="Sternberg P.W."/>
            <person name="Aroian R.V."/>
        </authorList>
    </citation>
    <scope>NUCLEOTIDE SEQUENCE</scope>
    <source>
        <strain evidence="2">HY135</strain>
    </source>
</reference>
<comment type="caution">
    <text evidence="1">The sequence shown here is derived from an EMBL/GenBank/DDBJ whole genome shotgun (WGS) entry which is preliminary data.</text>
</comment>
<organism evidence="1 2">
    <name type="scientific">Ancylostoma ceylanicum</name>
    <dbReference type="NCBI Taxonomy" id="53326"/>
    <lineage>
        <taxon>Eukaryota</taxon>
        <taxon>Metazoa</taxon>
        <taxon>Ecdysozoa</taxon>
        <taxon>Nematoda</taxon>
        <taxon>Chromadorea</taxon>
        <taxon>Rhabditida</taxon>
        <taxon>Rhabditina</taxon>
        <taxon>Rhabditomorpha</taxon>
        <taxon>Strongyloidea</taxon>
        <taxon>Ancylostomatidae</taxon>
        <taxon>Ancylostomatinae</taxon>
        <taxon>Ancylostoma</taxon>
    </lineage>
</organism>
<evidence type="ECO:0000313" key="2">
    <source>
        <dbReference type="Proteomes" id="UP000024635"/>
    </source>
</evidence>